<dbReference type="Gene3D" id="3.40.30.10">
    <property type="entry name" value="Glutaredoxin"/>
    <property type="match status" value="1"/>
</dbReference>
<dbReference type="GO" id="GO:0004364">
    <property type="term" value="F:glutathione transferase activity"/>
    <property type="evidence" value="ECO:0007669"/>
    <property type="project" value="UniProtKB-EC"/>
</dbReference>
<dbReference type="PROSITE" id="PS50404">
    <property type="entry name" value="GST_NTER"/>
    <property type="match status" value="1"/>
</dbReference>
<evidence type="ECO:0000256" key="2">
    <source>
        <dbReference type="ARBA" id="ARBA00009899"/>
    </source>
</evidence>
<comment type="catalytic activity">
    <reaction evidence="5">
        <text>RX + glutathione = an S-substituted glutathione + a halide anion + H(+)</text>
        <dbReference type="Rhea" id="RHEA:16437"/>
        <dbReference type="ChEBI" id="CHEBI:15378"/>
        <dbReference type="ChEBI" id="CHEBI:16042"/>
        <dbReference type="ChEBI" id="CHEBI:17792"/>
        <dbReference type="ChEBI" id="CHEBI:57925"/>
        <dbReference type="ChEBI" id="CHEBI:90779"/>
        <dbReference type="EC" id="2.5.1.18"/>
    </reaction>
</comment>
<evidence type="ECO:0000313" key="8">
    <source>
        <dbReference type="EMBL" id="KAL3857494.1"/>
    </source>
</evidence>
<dbReference type="InterPro" id="IPR010987">
    <property type="entry name" value="Glutathione-S-Trfase_C-like"/>
</dbReference>
<dbReference type="FunFam" id="1.20.1050.10:FF:000039">
    <property type="entry name" value="Glutathione S-transferase theta-1"/>
    <property type="match status" value="1"/>
</dbReference>
<dbReference type="InterPro" id="IPR040075">
    <property type="entry name" value="GST_N_Theta"/>
</dbReference>
<dbReference type="FunFam" id="3.40.30.10:FF:000176">
    <property type="entry name" value="Glutathione S-transferase theta-1"/>
    <property type="match status" value="1"/>
</dbReference>
<dbReference type="InterPro" id="IPR036249">
    <property type="entry name" value="Thioredoxin-like_sf"/>
</dbReference>
<dbReference type="PROSITE" id="PS50405">
    <property type="entry name" value="GST_CTER"/>
    <property type="match status" value="1"/>
</dbReference>
<dbReference type="SFLD" id="SFLDG00358">
    <property type="entry name" value="Main_(cytGST)"/>
    <property type="match status" value="1"/>
</dbReference>
<dbReference type="InterPro" id="IPR040077">
    <property type="entry name" value="GST_C_Theta"/>
</dbReference>
<dbReference type="Proteomes" id="UP001634394">
    <property type="component" value="Unassembled WGS sequence"/>
</dbReference>
<dbReference type="Gene3D" id="1.20.1050.10">
    <property type="match status" value="1"/>
</dbReference>
<organism evidence="8 9">
    <name type="scientific">Sinanodonta woodiana</name>
    <name type="common">Chinese pond mussel</name>
    <name type="synonym">Anodonta woodiana</name>
    <dbReference type="NCBI Taxonomy" id="1069815"/>
    <lineage>
        <taxon>Eukaryota</taxon>
        <taxon>Metazoa</taxon>
        <taxon>Spiralia</taxon>
        <taxon>Lophotrochozoa</taxon>
        <taxon>Mollusca</taxon>
        <taxon>Bivalvia</taxon>
        <taxon>Autobranchia</taxon>
        <taxon>Heteroconchia</taxon>
        <taxon>Palaeoheterodonta</taxon>
        <taxon>Unionida</taxon>
        <taxon>Unionoidea</taxon>
        <taxon>Unionidae</taxon>
        <taxon>Unioninae</taxon>
        <taxon>Sinanodonta</taxon>
    </lineage>
</organism>
<protein>
    <submittedName>
        <fullName evidence="8">Uncharacterized protein</fullName>
    </submittedName>
</protein>
<dbReference type="EMBL" id="JBJQND010000013">
    <property type="protein sequence ID" value="KAL3857494.1"/>
    <property type="molecule type" value="Genomic_DNA"/>
</dbReference>
<evidence type="ECO:0000256" key="5">
    <source>
        <dbReference type="ARBA" id="ARBA00047960"/>
    </source>
</evidence>
<proteinExistence type="inferred from homology"/>
<dbReference type="PANTHER" id="PTHR43917">
    <property type="match status" value="1"/>
</dbReference>
<dbReference type="PANTHER" id="PTHR43917:SF8">
    <property type="entry name" value="GH16740P-RELATED"/>
    <property type="match status" value="1"/>
</dbReference>
<evidence type="ECO:0000313" key="9">
    <source>
        <dbReference type="Proteomes" id="UP001634394"/>
    </source>
</evidence>
<feature type="domain" description="GST N-terminal" evidence="6">
    <location>
        <begin position="1"/>
        <end position="82"/>
    </location>
</feature>
<dbReference type="Pfam" id="PF02798">
    <property type="entry name" value="GST_N"/>
    <property type="match status" value="1"/>
</dbReference>
<evidence type="ECO:0000256" key="4">
    <source>
        <dbReference type="ARBA" id="ARBA00022679"/>
    </source>
</evidence>
<dbReference type="AlphaFoldDB" id="A0ABD3V7C6"/>
<dbReference type="SUPFAM" id="SSF52833">
    <property type="entry name" value="Thioredoxin-like"/>
    <property type="match status" value="1"/>
</dbReference>
<dbReference type="InterPro" id="IPR004045">
    <property type="entry name" value="Glutathione_S-Trfase_N"/>
</dbReference>
<dbReference type="InterPro" id="IPR051369">
    <property type="entry name" value="GST_Theta"/>
</dbReference>
<gene>
    <name evidence="8" type="ORF">ACJMK2_012160</name>
</gene>
<dbReference type="GO" id="GO:0005737">
    <property type="term" value="C:cytoplasm"/>
    <property type="evidence" value="ECO:0007669"/>
    <property type="project" value="UniProtKB-SubCell"/>
</dbReference>
<dbReference type="InterPro" id="IPR040079">
    <property type="entry name" value="Glutathione_S-Trfase"/>
</dbReference>
<dbReference type="SUPFAM" id="SSF47616">
    <property type="entry name" value="GST C-terminal domain-like"/>
    <property type="match status" value="1"/>
</dbReference>
<keyword evidence="4" id="KW-0808">Transferase</keyword>
<evidence type="ECO:0000259" key="6">
    <source>
        <dbReference type="PROSITE" id="PS50404"/>
    </source>
</evidence>
<comment type="similarity">
    <text evidence="2">Belongs to the GST superfamily. Theta family.</text>
</comment>
<comment type="subcellular location">
    <subcellularLocation>
        <location evidence="1">Cytoplasm</location>
    </subcellularLocation>
</comment>
<name>A0ABD3V7C6_SINWO</name>
<dbReference type="CDD" id="cd03050">
    <property type="entry name" value="GST_N_Theta"/>
    <property type="match status" value="1"/>
</dbReference>
<keyword evidence="3" id="KW-0963">Cytoplasm</keyword>
<keyword evidence="9" id="KW-1185">Reference proteome</keyword>
<comment type="caution">
    <text evidence="8">The sequence shown here is derived from an EMBL/GenBank/DDBJ whole genome shotgun (WGS) entry which is preliminary data.</text>
</comment>
<dbReference type="SFLD" id="SFLDS00019">
    <property type="entry name" value="Glutathione_Transferase_(cytos"/>
    <property type="match status" value="1"/>
</dbReference>
<evidence type="ECO:0000256" key="3">
    <source>
        <dbReference type="ARBA" id="ARBA00022490"/>
    </source>
</evidence>
<reference evidence="8 9" key="1">
    <citation type="submission" date="2024-11" db="EMBL/GenBank/DDBJ databases">
        <title>Chromosome-level genome assembly of the freshwater bivalve Anodonta woodiana.</title>
        <authorList>
            <person name="Chen X."/>
        </authorList>
    </citation>
    <scope>NUCLEOTIDE SEQUENCE [LARGE SCALE GENOMIC DNA]</scope>
    <source>
        <strain evidence="8">MN2024</strain>
        <tissue evidence="8">Gills</tissue>
    </source>
</reference>
<evidence type="ECO:0000259" key="7">
    <source>
        <dbReference type="PROSITE" id="PS50405"/>
    </source>
</evidence>
<dbReference type="InterPro" id="IPR036282">
    <property type="entry name" value="Glutathione-S-Trfase_C_sf"/>
</dbReference>
<feature type="domain" description="GST C-terminal" evidence="7">
    <location>
        <begin position="89"/>
        <end position="233"/>
    </location>
</feature>
<sequence length="233" mass="27315">MVLQLYFDLLSQPSRAIYIFLRVNNIQFEAKEVSLRKGEQYTEEFKKLNPFSKVPFINDDGFILTESVAILRYLSLKYHVAEYWYPKSDVKAQARVDEYLNWQHQNIRFIESSIFREKVIVPRQEKKPINQSRVDQAKAILSVNIGLLETYYLNGRPFLCGKDISVTDILAVCELMQLVAVKEEDIYQSNDVVAAWIERVKSRLQPHFDLAHANLYAMRERFIRSQSSQKANL</sequence>
<dbReference type="CDD" id="cd03183">
    <property type="entry name" value="GST_C_Theta"/>
    <property type="match status" value="1"/>
</dbReference>
<accession>A0ABD3V7C6</accession>
<evidence type="ECO:0000256" key="1">
    <source>
        <dbReference type="ARBA" id="ARBA00004496"/>
    </source>
</evidence>